<organism evidence="3 4">
    <name type="scientific">Eimeria acervulina</name>
    <name type="common">Coccidian parasite</name>
    <dbReference type="NCBI Taxonomy" id="5801"/>
    <lineage>
        <taxon>Eukaryota</taxon>
        <taxon>Sar</taxon>
        <taxon>Alveolata</taxon>
        <taxon>Apicomplexa</taxon>
        <taxon>Conoidasida</taxon>
        <taxon>Coccidia</taxon>
        <taxon>Eucoccidiorida</taxon>
        <taxon>Eimeriorina</taxon>
        <taxon>Eimeriidae</taxon>
        <taxon>Eimeria</taxon>
    </lineage>
</organism>
<reference evidence="3" key="1">
    <citation type="submission" date="2013-10" db="EMBL/GenBank/DDBJ databases">
        <title>Genomic analysis of the causative agents of coccidiosis in chickens.</title>
        <authorList>
            <person name="Reid A.J."/>
            <person name="Blake D."/>
            <person name="Billington K."/>
            <person name="Browne H."/>
            <person name="Dunn M."/>
            <person name="Hung S."/>
            <person name="Kawahara F."/>
            <person name="Miranda-Saavedra D."/>
            <person name="Mourier T."/>
            <person name="Nagra H."/>
            <person name="Otto T.D."/>
            <person name="Rawlings N."/>
            <person name="Sanchez A."/>
            <person name="Sanders M."/>
            <person name="Subramaniam C."/>
            <person name="Tay Y."/>
            <person name="Dear P."/>
            <person name="Doerig C."/>
            <person name="Gruber A."/>
            <person name="Parkinson J."/>
            <person name="Shirley M."/>
            <person name="Wan K.L."/>
            <person name="Berriman M."/>
            <person name="Tomley F."/>
            <person name="Pain A."/>
        </authorList>
    </citation>
    <scope>NUCLEOTIDE SEQUENCE</scope>
    <source>
        <strain evidence="3">Houghton</strain>
    </source>
</reference>
<evidence type="ECO:0000256" key="2">
    <source>
        <dbReference type="SAM" id="SignalP"/>
    </source>
</evidence>
<feature type="signal peptide" evidence="2">
    <location>
        <begin position="1"/>
        <end position="21"/>
    </location>
</feature>
<keyword evidence="2" id="KW-0732">Signal</keyword>
<dbReference type="OMA" id="VICITSP"/>
<dbReference type="Proteomes" id="UP000018050">
    <property type="component" value="Unassembled WGS sequence"/>
</dbReference>
<sequence length="262" mass="26682">MAPHALISLAGVCLLIRQVTGDPVAISLNCLTELNQARAAAGLANLTQEEALLPINQPVTAAAPKGPEAEPADFWTKLCEQVTGAPAPQTSSGESAPKGTYAFFPTSESTGNCAAAVEYWKGGYSLFSDKLPEKYSDAKPGTYGNEKAVSFVALFNPKPNPTVSCVFVKCPAGTTSSSTKATEKDSGGGVGGRRLQDADGSSTVNAVICLTAPEALVNDEAPFSQDVWNKIASAVSNGTSSAGSTALIALAAVALSASAVLL</sequence>
<evidence type="ECO:0000313" key="4">
    <source>
        <dbReference type="Proteomes" id="UP000018050"/>
    </source>
</evidence>
<name>U6G9B0_EIMAC</name>
<accession>U6G9B0</accession>
<dbReference type="AlphaFoldDB" id="U6G9B0"/>
<evidence type="ECO:0000313" key="3">
    <source>
        <dbReference type="EMBL" id="CDI76720.1"/>
    </source>
</evidence>
<reference evidence="3" key="2">
    <citation type="submission" date="2013-10" db="EMBL/GenBank/DDBJ databases">
        <authorList>
            <person name="Aslett M."/>
        </authorList>
    </citation>
    <scope>NUCLEOTIDE SEQUENCE</scope>
    <source>
        <strain evidence="3">Houghton</strain>
    </source>
</reference>
<evidence type="ECO:0000256" key="1">
    <source>
        <dbReference type="SAM" id="MobiDB-lite"/>
    </source>
</evidence>
<dbReference type="Pfam" id="PF11054">
    <property type="entry name" value="Surface_antigen"/>
    <property type="match status" value="1"/>
</dbReference>
<dbReference type="GeneID" id="25268439"/>
<dbReference type="InterPro" id="IPR021288">
    <property type="entry name" value="Surface_antigen"/>
</dbReference>
<feature type="region of interest" description="Disordered" evidence="1">
    <location>
        <begin position="174"/>
        <end position="198"/>
    </location>
</feature>
<feature type="chain" id="PRO_5004669587" evidence="2">
    <location>
        <begin position="22"/>
        <end position="262"/>
    </location>
</feature>
<proteinExistence type="predicted"/>
<dbReference type="RefSeq" id="XP_013252785.1">
    <property type="nucleotide sequence ID" value="XM_013397331.1"/>
</dbReference>
<dbReference type="EMBL" id="HG670450">
    <property type="protein sequence ID" value="CDI76720.1"/>
    <property type="molecule type" value="Genomic_DNA"/>
</dbReference>
<dbReference type="OrthoDB" id="346254at2759"/>
<keyword evidence="4" id="KW-1185">Reference proteome</keyword>
<gene>
    <name evidence="3" type="ORF">EAH_00003690</name>
</gene>
<dbReference type="VEuPathDB" id="ToxoDB:EAH_00003690"/>
<protein>
    <submittedName>
        <fullName evidence="3">SAG family member</fullName>
    </submittedName>
</protein>